<dbReference type="EMBL" id="JAGIZA010000012">
    <property type="protein sequence ID" value="MBP0494811.1"/>
    <property type="molecule type" value="Genomic_DNA"/>
</dbReference>
<accession>A0A940MZ31</accession>
<keyword evidence="5" id="KW-1185">Reference proteome</keyword>
<feature type="transmembrane region" description="Helical" evidence="2">
    <location>
        <begin position="476"/>
        <end position="497"/>
    </location>
</feature>
<dbReference type="GO" id="GO:0005525">
    <property type="term" value="F:GTP binding"/>
    <property type="evidence" value="ECO:0007669"/>
    <property type="project" value="InterPro"/>
</dbReference>
<keyword evidence="2" id="KW-1133">Transmembrane helix</keyword>
<comment type="caution">
    <text evidence="4">The sequence shown here is derived from an EMBL/GenBank/DDBJ whole genome shotgun (WGS) entry which is preliminary data.</text>
</comment>
<dbReference type="SUPFAM" id="SSF52540">
    <property type="entry name" value="P-loop containing nucleoside triphosphate hydrolases"/>
    <property type="match status" value="1"/>
</dbReference>
<feature type="transmembrane region" description="Helical" evidence="2">
    <location>
        <begin position="376"/>
        <end position="401"/>
    </location>
</feature>
<sequence length="642" mass="68312">MSESLLAHTAAPAGAAAPWVALVGNPNCGKTALFNALTGSRQHVANYPGVTVERKVGRSMTPGGRELRLIDLPGTYALRARSPDEAVTRDVVLGRLKGEVAPDLLLLVADATNLRPALRLALELKDAGRPILLALNMMDIARHRGFRIDLDRLSRELGVAVVESVAVRRQGTDALLARLDGMLADLPPPGPVTWQEGAAGNVRAAQREADRILAACVAAPADPSSGTRRIDAVLLHPVLGLIILLAVLFLMFQAVFAWATPAMDAIDAGFSALGGLTDAMLPESGALGLLRSFIHDGLIGGVGSVLVFLPQILVLFLFILLLEDFGYMARAAFLMDRIMGGAGLHGRSFIPLLSSFACAIPGIMATRVIDSRHDRLATILVAPLMTCSARIPVYTLIIAAFVPNRPVGEGALAWVNLQGLVMFGLYAAGIASALLVSFVIKKVLWRQHATEPFMLQLPDYKLPSARNLAIGLWQRALVFMRRAGTTILSMMVLIWFLSSVPRPPEGATEPAIEYSFAAMIGRAVEPVLSPVGFNWQISMALIPGMAAREVAVASLGTVYSVAGGEDDSAGLGQALAGKWSLATALAFLAWYVFAPQCAATLGVIRRETGSRRWMLVSFGYMLALAYLAAFATYQIAVLLGAG</sequence>
<feature type="domain" description="FeoB-type G" evidence="3">
    <location>
        <begin position="17"/>
        <end position="185"/>
    </location>
</feature>
<feature type="transmembrane region" description="Helical" evidence="2">
    <location>
        <begin position="579"/>
        <end position="601"/>
    </location>
</feature>
<dbReference type="PANTHER" id="PTHR43185:SF1">
    <property type="entry name" value="FE(2+) TRANSPORTER FEOB"/>
    <property type="match status" value="1"/>
</dbReference>
<proteinExistence type="predicted"/>
<dbReference type="Pfam" id="PF02421">
    <property type="entry name" value="FeoB_N"/>
    <property type="match status" value="1"/>
</dbReference>
<dbReference type="InterPro" id="IPR030389">
    <property type="entry name" value="G_FEOB_dom"/>
</dbReference>
<feature type="transmembrane region" description="Helical" evidence="2">
    <location>
        <begin position="613"/>
        <end position="636"/>
    </location>
</feature>
<feature type="transmembrane region" description="Helical" evidence="2">
    <location>
        <begin position="238"/>
        <end position="258"/>
    </location>
</feature>
<dbReference type="PROSITE" id="PS51711">
    <property type="entry name" value="G_FEOB"/>
    <property type="match status" value="1"/>
</dbReference>
<name>A0A940MZ31_9PROT</name>
<evidence type="ECO:0000256" key="2">
    <source>
        <dbReference type="SAM" id="Phobius"/>
    </source>
</evidence>
<dbReference type="CDD" id="cd01879">
    <property type="entry name" value="FeoB"/>
    <property type="match status" value="1"/>
</dbReference>
<dbReference type="InterPro" id="IPR006073">
    <property type="entry name" value="GTP-bd"/>
</dbReference>
<dbReference type="Pfam" id="PF07664">
    <property type="entry name" value="FeoB_C"/>
    <property type="match status" value="1"/>
</dbReference>
<dbReference type="AlphaFoldDB" id="A0A940MZ31"/>
<feature type="transmembrane region" description="Helical" evidence="2">
    <location>
        <begin position="421"/>
        <end position="440"/>
    </location>
</feature>
<dbReference type="Proteomes" id="UP000677537">
    <property type="component" value="Unassembled WGS sequence"/>
</dbReference>
<dbReference type="GO" id="GO:0015093">
    <property type="term" value="F:ferrous iron transmembrane transporter activity"/>
    <property type="evidence" value="ECO:0007669"/>
    <property type="project" value="InterPro"/>
</dbReference>
<keyword evidence="2" id="KW-0812">Transmembrane</keyword>
<evidence type="ECO:0000259" key="3">
    <source>
        <dbReference type="PROSITE" id="PS51711"/>
    </source>
</evidence>
<dbReference type="InterPro" id="IPR050860">
    <property type="entry name" value="FeoB_GTPase"/>
</dbReference>
<dbReference type="PRINTS" id="PR00326">
    <property type="entry name" value="GTP1OBG"/>
</dbReference>
<reference evidence="4" key="1">
    <citation type="submission" date="2021-03" db="EMBL/GenBank/DDBJ databases">
        <authorList>
            <person name="So Y."/>
        </authorList>
    </citation>
    <scope>NUCLEOTIDE SEQUENCE</scope>
    <source>
        <strain evidence="4">SG15</strain>
    </source>
</reference>
<keyword evidence="2" id="KW-0472">Membrane</keyword>
<organism evidence="4 5">
    <name type="scientific">Roseomonas indoligenes</name>
    <dbReference type="NCBI Taxonomy" id="2820811"/>
    <lineage>
        <taxon>Bacteria</taxon>
        <taxon>Pseudomonadati</taxon>
        <taxon>Pseudomonadota</taxon>
        <taxon>Alphaproteobacteria</taxon>
        <taxon>Acetobacterales</taxon>
        <taxon>Roseomonadaceae</taxon>
        <taxon>Roseomonas</taxon>
    </lineage>
</organism>
<feature type="transmembrane region" description="Helical" evidence="2">
    <location>
        <begin position="297"/>
        <end position="322"/>
    </location>
</feature>
<dbReference type="PANTHER" id="PTHR43185">
    <property type="entry name" value="FERROUS IRON TRANSPORT PROTEIN B"/>
    <property type="match status" value="1"/>
</dbReference>
<dbReference type="GO" id="GO:0005886">
    <property type="term" value="C:plasma membrane"/>
    <property type="evidence" value="ECO:0007669"/>
    <property type="project" value="TreeGrafter"/>
</dbReference>
<evidence type="ECO:0000313" key="4">
    <source>
        <dbReference type="EMBL" id="MBP0494811.1"/>
    </source>
</evidence>
<dbReference type="InterPro" id="IPR011640">
    <property type="entry name" value="Fe2_transport_prot_B_C"/>
</dbReference>
<dbReference type="InterPro" id="IPR011642">
    <property type="entry name" value="Gate_dom"/>
</dbReference>
<gene>
    <name evidence="4" type="ORF">J5Y10_18650</name>
</gene>
<dbReference type="RefSeq" id="WP_209375603.1">
    <property type="nucleotide sequence ID" value="NZ_JAGIZA010000012.1"/>
</dbReference>
<dbReference type="Gene3D" id="3.40.50.300">
    <property type="entry name" value="P-loop containing nucleotide triphosphate hydrolases"/>
    <property type="match status" value="1"/>
</dbReference>
<protein>
    <recommendedName>
        <fullName evidence="1">Ferrous iron transport protein B</fullName>
    </recommendedName>
</protein>
<dbReference type="InterPro" id="IPR027417">
    <property type="entry name" value="P-loop_NTPase"/>
</dbReference>
<evidence type="ECO:0000313" key="5">
    <source>
        <dbReference type="Proteomes" id="UP000677537"/>
    </source>
</evidence>
<evidence type="ECO:0000256" key="1">
    <source>
        <dbReference type="ARBA" id="ARBA00031200"/>
    </source>
</evidence>
<dbReference type="Pfam" id="PF07670">
    <property type="entry name" value="Gate"/>
    <property type="match status" value="2"/>
</dbReference>